<dbReference type="GO" id="GO:0005261">
    <property type="term" value="F:monoatomic cation channel activity"/>
    <property type="evidence" value="ECO:0007669"/>
    <property type="project" value="TreeGrafter"/>
</dbReference>
<feature type="transmembrane region" description="Helical" evidence="9">
    <location>
        <begin position="49"/>
        <end position="69"/>
    </location>
</feature>
<keyword evidence="7 9" id="KW-0472">Membrane</keyword>
<gene>
    <name evidence="10" type="ORF">AALO_G00177090</name>
</gene>
<dbReference type="PANTHER" id="PTHR32261">
    <property type="entry name" value="CALCIUM HOMEOSTASIS MODULATOR PROTEIN"/>
    <property type="match status" value="1"/>
</dbReference>
<dbReference type="InterPro" id="IPR029569">
    <property type="entry name" value="CALHM"/>
</dbReference>
<dbReference type="Proteomes" id="UP000823561">
    <property type="component" value="Chromosome 13"/>
</dbReference>
<evidence type="ECO:0000256" key="8">
    <source>
        <dbReference type="ARBA" id="ARBA00023303"/>
    </source>
</evidence>
<evidence type="ECO:0000256" key="6">
    <source>
        <dbReference type="ARBA" id="ARBA00023065"/>
    </source>
</evidence>
<keyword evidence="8" id="KW-0407">Ion channel</keyword>
<keyword evidence="11" id="KW-1185">Reference proteome</keyword>
<keyword evidence="4 9" id="KW-0812">Transmembrane</keyword>
<evidence type="ECO:0000256" key="3">
    <source>
        <dbReference type="ARBA" id="ARBA00022448"/>
    </source>
</evidence>
<comment type="caution">
    <text evidence="10">The sequence shown here is derived from an EMBL/GenBank/DDBJ whole genome shotgun (WGS) entry which is preliminary data.</text>
</comment>
<reference evidence="10" key="1">
    <citation type="submission" date="2020-10" db="EMBL/GenBank/DDBJ databases">
        <title>Chromosome-scale genome assembly of the Allis shad, Alosa alosa.</title>
        <authorList>
            <person name="Margot Z."/>
            <person name="Christophe K."/>
            <person name="Cabau C."/>
            <person name="Louis A."/>
            <person name="Berthelot C."/>
            <person name="Parey E."/>
            <person name="Roest Crollius H."/>
            <person name="Montfort J."/>
            <person name="Robinson-Rechavi M."/>
            <person name="Bucao C."/>
            <person name="Bouchez O."/>
            <person name="Gislard M."/>
            <person name="Lluch J."/>
            <person name="Milhes M."/>
            <person name="Lampietro C."/>
            <person name="Lopez Roques C."/>
            <person name="Donnadieu C."/>
            <person name="Braasch I."/>
            <person name="Desvignes T."/>
            <person name="Postlethwait J."/>
            <person name="Bobe J."/>
            <person name="Guiguen Y."/>
        </authorList>
    </citation>
    <scope>NUCLEOTIDE SEQUENCE</scope>
    <source>
        <strain evidence="10">M-15738</strain>
        <tissue evidence="10">Blood</tissue>
    </source>
</reference>
<evidence type="ECO:0000256" key="2">
    <source>
        <dbReference type="ARBA" id="ARBA00008497"/>
    </source>
</evidence>
<dbReference type="EMBL" id="JADWDJ010000013">
    <property type="protein sequence ID" value="KAG5271206.1"/>
    <property type="molecule type" value="Genomic_DNA"/>
</dbReference>
<keyword evidence="3" id="KW-0813">Transport</keyword>
<comment type="subcellular location">
    <subcellularLocation>
        <location evidence="1">Membrane</location>
        <topology evidence="1">Multi-pass membrane protein</topology>
    </subcellularLocation>
</comment>
<keyword evidence="5 9" id="KW-1133">Transmembrane helix</keyword>
<dbReference type="AlphaFoldDB" id="A0AAV6GCF2"/>
<evidence type="ECO:0000256" key="7">
    <source>
        <dbReference type="ARBA" id="ARBA00023136"/>
    </source>
</evidence>
<evidence type="ECO:0000256" key="9">
    <source>
        <dbReference type="SAM" id="Phobius"/>
    </source>
</evidence>
<evidence type="ECO:0000256" key="1">
    <source>
        <dbReference type="ARBA" id="ARBA00004141"/>
    </source>
</evidence>
<dbReference type="Pfam" id="PF14798">
    <property type="entry name" value="Ca_hom_mod"/>
    <property type="match status" value="1"/>
</dbReference>
<evidence type="ECO:0000256" key="4">
    <source>
        <dbReference type="ARBA" id="ARBA00022692"/>
    </source>
</evidence>
<evidence type="ECO:0000313" key="11">
    <source>
        <dbReference type="Proteomes" id="UP000823561"/>
    </source>
</evidence>
<keyword evidence="6" id="KW-0406">Ion transport</keyword>
<dbReference type="PANTHER" id="PTHR32261:SF4">
    <property type="entry name" value="CALCIUM HOMEOSTASIS MODULATOR PROTEIN 6"/>
    <property type="match status" value="1"/>
</dbReference>
<evidence type="ECO:0000313" key="10">
    <source>
        <dbReference type="EMBL" id="KAG5271206.1"/>
    </source>
</evidence>
<feature type="transmembrane region" description="Helical" evidence="9">
    <location>
        <begin position="90"/>
        <end position="117"/>
    </location>
</feature>
<evidence type="ECO:0008006" key="12">
    <source>
        <dbReference type="Google" id="ProtNLM"/>
    </source>
</evidence>
<protein>
    <recommendedName>
        <fullName evidence="12">Calcium homeostasis modulator protein 6</fullName>
    </recommendedName>
</protein>
<dbReference type="GO" id="GO:1904669">
    <property type="term" value="P:ATP export"/>
    <property type="evidence" value="ECO:0007669"/>
    <property type="project" value="UniProtKB-ARBA"/>
</dbReference>
<evidence type="ECO:0000256" key="5">
    <source>
        <dbReference type="ARBA" id="ARBA00022989"/>
    </source>
</evidence>
<proteinExistence type="inferred from homology"/>
<sequence>MDKFKVVMNLLQKRQTTIGFGAIPLLTAGAEHAFSNFAFRCPCSEWNFLYGTVSLLVPATALLILGYMLSNKTWKLFTGLCLKKSKLFRFKYLCGCLTVFTQITMTAMVAPVSWIAIALLNGVYFECIVTGTNITQLKSFLCSDKSESCKTELYRLPCKTSIPSADREAVLTTIRAQSQILGWLVIASIMLFSLLFTCMARCNSPVSYLQLKFWKTYSQKENNFFDKYATEHAEKLAERNIKSFFELSTPAPQPTPPKIAWEKVSSFYKFRTMDKYYSTVHKYVETCRNPENPMRVLSTKSGAKVLRGNNGFLQDHPPFSVRPKIHHRLWLHGHPHHRRREDLLHGVLQLPV</sequence>
<dbReference type="GO" id="GO:0005886">
    <property type="term" value="C:plasma membrane"/>
    <property type="evidence" value="ECO:0007669"/>
    <property type="project" value="TreeGrafter"/>
</dbReference>
<name>A0AAV6GCF2_9TELE</name>
<feature type="transmembrane region" description="Helical" evidence="9">
    <location>
        <begin position="180"/>
        <end position="202"/>
    </location>
</feature>
<comment type="similarity">
    <text evidence="2">Belongs to the CALHM family.</text>
</comment>
<organism evidence="10 11">
    <name type="scientific">Alosa alosa</name>
    <name type="common">allis shad</name>
    <dbReference type="NCBI Taxonomy" id="278164"/>
    <lineage>
        <taxon>Eukaryota</taxon>
        <taxon>Metazoa</taxon>
        <taxon>Chordata</taxon>
        <taxon>Craniata</taxon>
        <taxon>Vertebrata</taxon>
        <taxon>Euteleostomi</taxon>
        <taxon>Actinopterygii</taxon>
        <taxon>Neopterygii</taxon>
        <taxon>Teleostei</taxon>
        <taxon>Clupei</taxon>
        <taxon>Clupeiformes</taxon>
        <taxon>Clupeoidei</taxon>
        <taxon>Clupeidae</taxon>
        <taxon>Alosa</taxon>
    </lineage>
</organism>
<accession>A0AAV6GCF2</accession>